<dbReference type="Gene3D" id="2.40.110.10">
    <property type="entry name" value="Butyryl-CoA Dehydrogenase, subunit A, domain 2"/>
    <property type="match status" value="1"/>
</dbReference>
<proteinExistence type="inferred from homology"/>
<evidence type="ECO:0000313" key="8">
    <source>
        <dbReference type="EMBL" id="RID88219.1"/>
    </source>
</evidence>
<dbReference type="Pfam" id="PF11794">
    <property type="entry name" value="HpaB_N"/>
    <property type="match status" value="1"/>
</dbReference>
<dbReference type="InterPro" id="IPR024677">
    <property type="entry name" value="HpaB/PvcC"/>
</dbReference>
<dbReference type="RefSeq" id="WP_119115966.1">
    <property type="nucleotide sequence ID" value="NZ_QWVS01000008.1"/>
</dbReference>
<dbReference type="InterPro" id="IPR046373">
    <property type="entry name" value="Acyl-CoA_Oxase/DH_mid-dom_sf"/>
</dbReference>
<comment type="similarity">
    <text evidence="4">Belongs to the FADH(2)-utilizing monooxygenase family.</text>
</comment>
<dbReference type="EMBL" id="QWVS01000008">
    <property type="protein sequence ID" value="RID88219.1"/>
    <property type="molecule type" value="Genomic_DNA"/>
</dbReference>
<dbReference type="GO" id="GO:0016705">
    <property type="term" value="F:oxidoreductase activity, acting on paired donors, with incorporation or reduction of molecular oxygen"/>
    <property type="evidence" value="ECO:0007669"/>
    <property type="project" value="UniProtKB-ARBA"/>
</dbReference>
<dbReference type="Gene3D" id="1.10.3140.10">
    <property type="entry name" value="4-hydroxybutyryl-coa dehydratase, domain 1"/>
    <property type="match status" value="1"/>
</dbReference>
<dbReference type="InterPro" id="IPR024719">
    <property type="entry name" value="HpaB/PvcC/4-BUDH_C"/>
</dbReference>
<protein>
    <submittedName>
        <fullName evidence="8">Pyoverdin chromophore biosynthetic protein pvcC</fullName>
    </submittedName>
</protein>
<feature type="domain" description="HpaB/PvcC/4-BUDH C-terminal" evidence="6">
    <location>
        <begin position="284"/>
        <end position="484"/>
    </location>
</feature>
<dbReference type="Pfam" id="PF03241">
    <property type="entry name" value="HpaB"/>
    <property type="match status" value="1"/>
</dbReference>
<dbReference type="FunFam" id="2.40.110.10:FF:000026">
    <property type="entry name" value="4-hydroxyphenylacetate 3-monooxygenase oxygenase component"/>
    <property type="match status" value="1"/>
</dbReference>
<dbReference type="GO" id="GO:0016627">
    <property type="term" value="F:oxidoreductase activity, acting on the CH-CH group of donors"/>
    <property type="evidence" value="ECO:0007669"/>
    <property type="project" value="InterPro"/>
</dbReference>
<dbReference type="InterPro" id="IPR024674">
    <property type="entry name" value="HpaB/PvcC/4-BUDH_N"/>
</dbReference>
<organism evidence="8 9">
    <name type="scientific">Peribacillus asahii</name>
    <dbReference type="NCBI Taxonomy" id="228899"/>
    <lineage>
        <taxon>Bacteria</taxon>
        <taxon>Bacillati</taxon>
        <taxon>Bacillota</taxon>
        <taxon>Bacilli</taxon>
        <taxon>Bacillales</taxon>
        <taxon>Bacillaceae</taxon>
        <taxon>Peribacillus</taxon>
    </lineage>
</organism>
<evidence type="ECO:0000259" key="7">
    <source>
        <dbReference type="Pfam" id="PF11794"/>
    </source>
</evidence>
<dbReference type="GO" id="GO:0004497">
    <property type="term" value="F:monooxygenase activity"/>
    <property type="evidence" value="ECO:0007669"/>
    <property type="project" value="UniProtKB-ARBA"/>
</dbReference>
<evidence type="ECO:0000313" key="9">
    <source>
        <dbReference type="Proteomes" id="UP000266016"/>
    </source>
</evidence>
<accession>A0A398BD98</accession>
<evidence type="ECO:0000256" key="3">
    <source>
        <dbReference type="ARBA" id="ARBA00023002"/>
    </source>
</evidence>
<keyword evidence="3" id="KW-0560">Oxidoreductase</keyword>
<dbReference type="AlphaFoldDB" id="A0A398BD98"/>
<dbReference type="Proteomes" id="UP000266016">
    <property type="component" value="Unassembled WGS sequence"/>
</dbReference>
<keyword evidence="2 5" id="KW-0274">FAD</keyword>
<keyword evidence="1" id="KW-0285">Flavoprotein</keyword>
<dbReference type="FunFam" id="1.10.3140.10:FF:000001">
    <property type="entry name" value="4-hydroxyphenylacetate 3-monooxygenase oxygenase component"/>
    <property type="match status" value="1"/>
</dbReference>
<dbReference type="PIRSF" id="PIRSF000331">
    <property type="entry name" value="HpaA_HpaB"/>
    <property type="match status" value="1"/>
</dbReference>
<gene>
    <name evidence="8" type="ORF">D1953_04475</name>
</gene>
<dbReference type="SUPFAM" id="SSF47203">
    <property type="entry name" value="Acyl-CoA dehydrogenase C-terminal domain-like"/>
    <property type="match status" value="1"/>
</dbReference>
<dbReference type="Gene3D" id="1.20.140.10">
    <property type="entry name" value="Butyryl-CoA Dehydrogenase, subunit A, domain 3"/>
    <property type="match status" value="1"/>
</dbReference>
<feature type="binding site" evidence="5">
    <location>
        <begin position="152"/>
        <end position="154"/>
    </location>
    <ligand>
        <name>FAD</name>
        <dbReference type="ChEBI" id="CHEBI:57692"/>
    </ligand>
</feature>
<comment type="caution">
    <text evidence="8">The sequence shown here is derived from an EMBL/GenBank/DDBJ whole genome shotgun (WGS) entry which is preliminary data.</text>
</comment>
<dbReference type="PIRSF" id="PIRSF500125">
    <property type="entry name" value="4_HPA_large"/>
    <property type="match status" value="1"/>
</dbReference>
<evidence type="ECO:0000256" key="4">
    <source>
        <dbReference type="ARBA" id="ARBA00061227"/>
    </source>
</evidence>
<dbReference type="PANTHER" id="PTHR36117">
    <property type="entry name" value="4-HYDROXYPHENYLACETATE 3-MONOOXYGENASE-RELATED"/>
    <property type="match status" value="1"/>
</dbReference>
<sequence>MTVEQKLRKPLTGEEYLASLRDGREVWLHGERVTDVTTHPAFRNSARSIARLYDALHDEKTKDVLTKQTDTGSESYTHKFFQTPKTPQDLIESRDAIAAWARLTYGQMGRTPDYKASFLATLGSHAEFYAPYSDNAMRWYKEAQEKNWFFNHAIVNPPIDRNKPVEEAGDAFIRVEEETSEGLIVSGSKMVATGSALAHYNFVGHYGVPIKKKEYAVVFIAPINAPGVKLISRQSYEMTAAVLGSPFDYPLSSRFDENDAVLVFDKVLIPWENVLIYGDFDKVNRFFPESGFVNRFTFHGATRLAVKLDLISGILLKALKTAGTDTFRGVQVNAGEVIAWRNLFWSITDAMALNPVPGPNGTVLPNMDGGSAYRVFMTEAWPRVKGIIEQIVGGNLIVQPSSARDFQNEELRPYLEKYYRGSNGIEALEKIKIIKLLWDSIGTEFGGRHELYERNYAGNHEGIRMETLFAAQASGKAAEFEAFAEECMNDYDLDGWKNPTWVNNDDIHFYSQKLSKTL</sequence>
<evidence type="ECO:0000256" key="5">
    <source>
        <dbReference type="PIRSR" id="PIRSR000331-2"/>
    </source>
</evidence>
<feature type="binding site" evidence="5">
    <location>
        <position position="193"/>
    </location>
    <ligand>
        <name>FAD</name>
        <dbReference type="ChEBI" id="CHEBI:57692"/>
    </ligand>
</feature>
<feature type="domain" description="HpaB/PvcC/4-BUDH N-terminal" evidence="7">
    <location>
        <begin position="12"/>
        <end position="276"/>
    </location>
</feature>
<dbReference type="InterPro" id="IPR036250">
    <property type="entry name" value="AcylCo_DH-like_C"/>
</dbReference>
<keyword evidence="9" id="KW-1185">Reference proteome</keyword>
<dbReference type="InterPro" id="IPR004925">
    <property type="entry name" value="HpaB/PvcC/4-BUDH"/>
</dbReference>
<evidence type="ECO:0000256" key="1">
    <source>
        <dbReference type="ARBA" id="ARBA00022630"/>
    </source>
</evidence>
<dbReference type="InterPro" id="IPR009100">
    <property type="entry name" value="AcylCoA_DH/oxidase_NM_dom_sf"/>
</dbReference>
<evidence type="ECO:0000256" key="2">
    <source>
        <dbReference type="ARBA" id="ARBA00022827"/>
    </source>
</evidence>
<reference evidence="8 9" key="1">
    <citation type="submission" date="2018-08" db="EMBL/GenBank/DDBJ databases">
        <title>Bacillus jemisoniae sp. nov., Bacillus chryseoplanitiae sp. nov., Bacillus resnikiae sp. nov., and Bacillus frankliniae sp. nov., isolated from Viking spacecraft and associated surfaces.</title>
        <authorList>
            <person name="Seuylemezian A."/>
            <person name="Vaishampayan P."/>
        </authorList>
    </citation>
    <scope>NUCLEOTIDE SEQUENCE [LARGE SCALE GENOMIC DNA]</scope>
    <source>
        <strain evidence="8 9">MA001</strain>
    </source>
</reference>
<dbReference type="PANTHER" id="PTHR36117:SF3">
    <property type="entry name" value="4-HYDROXYPHENYLACETATE 3-MONOOXYGENASE-RELATED"/>
    <property type="match status" value="1"/>
</dbReference>
<evidence type="ECO:0000259" key="6">
    <source>
        <dbReference type="Pfam" id="PF03241"/>
    </source>
</evidence>
<name>A0A398BD98_9BACI</name>
<dbReference type="SUPFAM" id="SSF56645">
    <property type="entry name" value="Acyl-CoA dehydrogenase NM domain-like"/>
    <property type="match status" value="1"/>
</dbReference>